<keyword evidence="3" id="KW-0539">Nucleus</keyword>
<dbReference type="InterPro" id="IPR035979">
    <property type="entry name" value="RBD_domain_sf"/>
</dbReference>
<evidence type="ECO:0000259" key="6">
    <source>
        <dbReference type="Pfam" id="PF12196"/>
    </source>
</evidence>
<dbReference type="GO" id="GO:0005730">
    <property type="term" value="C:nucleolus"/>
    <property type="evidence" value="ECO:0007669"/>
    <property type="project" value="UniProtKB-SubCell"/>
</dbReference>
<dbReference type="PANTHER" id="PTHR46754">
    <property type="entry name" value="MKI67 FHA DOMAIN-INTERACTING NUCLEOLAR PHOSPHOPROTEIN"/>
    <property type="match status" value="1"/>
</dbReference>
<proteinExistence type="predicted"/>
<reference evidence="7" key="1">
    <citation type="submission" date="2025-08" db="UniProtKB">
        <authorList>
            <consortium name="Ensembl"/>
        </authorList>
    </citation>
    <scope>IDENTIFICATION</scope>
</reference>
<organism evidence="7 8">
    <name type="scientific">Nannospalax galili</name>
    <name type="common">Northern Israeli blind subterranean mole rat</name>
    <name type="synonym">Spalax galili</name>
    <dbReference type="NCBI Taxonomy" id="1026970"/>
    <lineage>
        <taxon>Eukaryota</taxon>
        <taxon>Metazoa</taxon>
        <taxon>Chordata</taxon>
        <taxon>Craniata</taxon>
        <taxon>Vertebrata</taxon>
        <taxon>Euteleostomi</taxon>
        <taxon>Mammalia</taxon>
        <taxon>Eutheria</taxon>
        <taxon>Euarchontoglires</taxon>
        <taxon>Glires</taxon>
        <taxon>Rodentia</taxon>
        <taxon>Myomorpha</taxon>
        <taxon>Muroidea</taxon>
        <taxon>Spalacidae</taxon>
        <taxon>Spalacinae</taxon>
        <taxon>Nannospalax</taxon>
    </lineage>
</organism>
<feature type="compositionally biased region" description="Polar residues" evidence="4">
    <location>
        <begin position="149"/>
        <end position="163"/>
    </location>
</feature>
<evidence type="ECO:0000256" key="2">
    <source>
        <dbReference type="ARBA" id="ARBA00022884"/>
    </source>
</evidence>
<keyword evidence="2" id="KW-0694">RNA-binding</keyword>
<dbReference type="AlphaFoldDB" id="A0A8C6W7H8"/>
<name>A0A8C6W7H8_NANGA</name>
<dbReference type="SUPFAM" id="SSF54928">
    <property type="entry name" value="RNA-binding domain, RBD"/>
    <property type="match status" value="1"/>
</dbReference>
<dbReference type="Pfam" id="PF00076">
    <property type="entry name" value="RRM_1"/>
    <property type="match status" value="1"/>
</dbReference>
<feature type="region of interest" description="Disordered" evidence="4">
    <location>
        <begin position="143"/>
        <end position="260"/>
    </location>
</feature>
<keyword evidence="8" id="KW-1185">Reference proteome</keyword>
<reference evidence="7" key="2">
    <citation type="submission" date="2025-09" db="UniProtKB">
        <authorList>
            <consortium name="Ensembl"/>
        </authorList>
    </citation>
    <scope>IDENTIFICATION</scope>
</reference>
<feature type="compositionally biased region" description="Basic and acidic residues" evidence="4">
    <location>
        <begin position="208"/>
        <end position="227"/>
    </location>
</feature>
<sequence>MAVLAGPAEPVLSLNPQEDAQFRKEVAQIRRRAAKTGNSRGYAFLEFESEDVAKIVAETMNNYLFGERLLVCHFMPPEKVHEELFKEWNVPFHQPSFPAVKRYNQNRKFLQRLRMEERFKKKEKLLRKRLAEKGIDYSFPSLVLPKPKNTANTPEQSVDNQVLPNPKTEVSGVPKKKKRKGVSRATANTPEKSVDSQGPTPVCTPTFLEKRKSDMTEANYDKDDEIIFRQPVSTVKEERQEMLTPARSGKKRRRKRKSSQ</sequence>
<dbReference type="InterPro" id="IPR000504">
    <property type="entry name" value="RRM_dom"/>
</dbReference>
<evidence type="ECO:0000313" key="8">
    <source>
        <dbReference type="Proteomes" id="UP000694381"/>
    </source>
</evidence>
<evidence type="ECO:0000313" key="7">
    <source>
        <dbReference type="Ensembl" id="ENSNGAP00000013178.1"/>
    </source>
</evidence>
<comment type="subcellular location">
    <subcellularLocation>
        <location evidence="1">Nucleus</location>
        <location evidence="1">Nucleolus</location>
    </subcellularLocation>
</comment>
<feature type="domain" description="RRM" evidence="5">
    <location>
        <begin position="30"/>
        <end position="70"/>
    </location>
</feature>
<evidence type="ECO:0000256" key="3">
    <source>
        <dbReference type="ARBA" id="ARBA00023242"/>
    </source>
</evidence>
<dbReference type="InterPro" id="IPR021043">
    <property type="entry name" value="NIFK_FHA_Ki67-binding"/>
</dbReference>
<evidence type="ECO:0000256" key="1">
    <source>
        <dbReference type="ARBA" id="ARBA00004604"/>
    </source>
</evidence>
<dbReference type="InterPro" id="IPR012677">
    <property type="entry name" value="Nucleotide-bd_a/b_plait_sf"/>
</dbReference>
<feature type="compositionally biased region" description="Polar residues" evidence="4">
    <location>
        <begin position="185"/>
        <end position="199"/>
    </location>
</feature>
<dbReference type="GO" id="GO:0003723">
    <property type="term" value="F:RNA binding"/>
    <property type="evidence" value="ECO:0007669"/>
    <property type="project" value="UniProtKB-KW"/>
</dbReference>
<accession>A0A8C6W7H8</accession>
<feature type="compositionally biased region" description="Basic residues" evidence="4">
    <location>
        <begin position="248"/>
        <end position="260"/>
    </location>
</feature>
<evidence type="ECO:0000259" key="5">
    <source>
        <dbReference type="Pfam" id="PF00076"/>
    </source>
</evidence>
<feature type="domain" description="MKI67 FHA" evidence="6">
    <location>
        <begin position="193"/>
        <end position="231"/>
    </location>
</feature>
<dbReference type="Proteomes" id="UP000694381">
    <property type="component" value="Unassembled WGS sequence"/>
</dbReference>
<dbReference type="Ensembl" id="ENSNGAT00000018754.1">
    <property type="protein sequence ID" value="ENSNGAP00000013178.1"/>
    <property type="gene ID" value="ENSNGAG00000014831.1"/>
</dbReference>
<evidence type="ECO:0000256" key="4">
    <source>
        <dbReference type="SAM" id="MobiDB-lite"/>
    </source>
</evidence>
<dbReference type="Gene3D" id="3.30.70.330">
    <property type="match status" value="1"/>
</dbReference>
<protein>
    <submittedName>
        <fullName evidence="7">Nucleolar protein interacting with the FHA domain of MKI67</fullName>
    </submittedName>
</protein>
<dbReference type="Pfam" id="PF12196">
    <property type="entry name" value="hNIFK_binding"/>
    <property type="match status" value="1"/>
</dbReference>
<gene>
    <name evidence="7" type="primary">Nifk</name>
</gene>
<dbReference type="GeneTree" id="ENSGT00390000011515"/>